<gene>
    <name evidence="7" type="ORF">BRAN1462_LOCUS15251</name>
</gene>
<comment type="cofactor">
    <cofactor evidence="5">
        <name>Fe(2+)</name>
        <dbReference type="ChEBI" id="CHEBI:29033"/>
    </cofactor>
    <text evidence="5">Binds 1 Fe(2+) ion per subunit.</text>
</comment>
<protein>
    <recommendedName>
        <fullName evidence="6">Alpha-ketoglutarate-dependent dioxygenase AlkB-like domain-containing protein</fullName>
    </recommendedName>
</protein>
<dbReference type="InterPro" id="IPR027450">
    <property type="entry name" value="AlkB-like"/>
</dbReference>
<dbReference type="GO" id="GO:0008198">
    <property type="term" value="F:ferrous iron binding"/>
    <property type="evidence" value="ECO:0007669"/>
    <property type="project" value="TreeGrafter"/>
</dbReference>
<dbReference type="InterPro" id="IPR037151">
    <property type="entry name" value="AlkB-like_sf"/>
</dbReference>
<name>A0A7S2J700_9DINO</name>
<sequence>MVLQNGFVHLAGFIPTDIQQRIIDTIRDLGVSSAGFFPEHFDGVKVSSGVTRMYLGSHWNSQSQVWEQVRNNLDGEPVADLPKLFKDMYDEAIKRANREISRGPNKKRKLVPLPEGKLPNVGVANFYEPNGSMQMHQDKTESKASVDAGYAVMGICLGDACEFAYGSEAPSAGKKPKTFRLESGDVYLFGGESRMLWHAVTRILPRTSPPSLRLLPGRLSVTLRVK</sequence>
<dbReference type="AlphaFoldDB" id="A0A7S2J700"/>
<feature type="domain" description="Alpha-ketoglutarate-dependent dioxygenase AlkB-like" evidence="6">
    <location>
        <begin position="6"/>
        <end position="224"/>
    </location>
</feature>
<feature type="binding site" evidence="5">
    <location>
        <position position="138"/>
    </location>
    <ligand>
        <name>Fe cation</name>
        <dbReference type="ChEBI" id="CHEBI:24875"/>
        <note>catalytic</note>
    </ligand>
</feature>
<feature type="binding site" evidence="5">
    <location>
        <position position="136"/>
    </location>
    <ligand>
        <name>Fe cation</name>
        <dbReference type="ChEBI" id="CHEBI:24875"/>
        <note>catalytic</note>
    </ligand>
</feature>
<evidence type="ECO:0000256" key="5">
    <source>
        <dbReference type="PIRSR" id="PIRSR604574-2"/>
    </source>
</evidence>
<feature type="binding site" evidence="5">
    <location>
        <position position="198"/>
    </location>
    <ligand>
        <name>Fe cation</name>
        <dbReference type="ChEBI" id="CHEBI:24875"/>
        <note>catalytic</note>
    </ligand>
</feature>
<evidence type="ECO:0000259" key="6">
    <source>
        <dbReference type="Pfam" id="PF13532"/>
    </source>
</evidence>
<reference evidence="7" key="1">
    <citation type="submission" date="2021-01" db="EMBL/GenBank/DDBJ databases">
        <authorList>
            <person name="Corre E."/>
            <person name="Pelletier E."/>
            <person name="Niang G."/>
            <person name="Scheremetjew M."/>
            <person name="Finn R."/>
            <person name="Kale V."/>
            <person name="Holt S."/>
            <person name="Cochrane G."/>
            <person name="Meng A."/>
            <person name="Brown T."/>
            <person name="Cohen L."/>
        </authorList>
    </citation>
    <scope>NUCLEOTIDE SEQUENCE</scope>
    <source>
        <strain evidence="7">RCC3387</strain>
    </source>
</reference>
<accession>A0A7S2J700</accession>
<dbReference type="SUPFAM" id="SSF51197">
    <property type="entry name" value="Clavaminate synthase-like"/>
    <property type="match status" value="1"/>
</dbReference>
<proteinExistence type="predicted"/>
<evidence type="ECO:0000256" key="3">
    <source>
        <dbReference type="ARBA" id="ARBA00023002"/>
    </source>
</evidence>
<dbReference type="InterPro" id="IPR004574">
    <property type="entry name" value="Alkb"/>
</dbReference>
<organism evidence="7">
    <name type="scientific">Zooxanthella nutricula</name>
    <dbReference type="NCBI Taxonomy" id="1333877"/>
    <lineage>
        <taxon>Eukaryota</taxon>
        <taxon>Sar</taxon>
        <taxon>Alveolata</taxon>
        <taxon>Dinophyceae</taxon>
        <taxon>Peridiniales</taxon>
        <taxon>Peridiniales incertae sedis</taxon>
        <taxon>Zooxanthella</taxon>
    </lineage>
</organism>
<evidence type="ECO:0000256" key="4">
    <source>
        <dbReference type="ARBA" id="ARBA00023004"/>
    </source>
</evidence>
<evidence type="ECO:0000256" key="1">
    <source>
        <dbReference type="ARBA" id="ARBA00022723"/>
    </source>
</evidence>
<dbReference type="GO" id="GO:0035516">
    <property type="term" value="F:broad specificity oxidative DNA demethylase activity"/>
    <property type="evidence" value="ECO:0007669"/>
    <property type="project" value="TreeGrafter"/>
</dbReference>
<keyword evidence="1 5" id="KW-0479">Metal-binding</keyword>
<dbReference type="PANTHER" id="PTHR16557">
    <property type="entry name" value="ALKYLATED DNA REPAIR PROTEIN ALKB-RELATED"/>
    <property type="match status" value="1"/>
</dbReference>
<evidence type="ECO:0000313" key="7">
    <source>
        <dbReference type="EMBL" id="CAD9539352.1"/>
    </source>
</evidence>
<dbReference type="PANTHER" id="PTHR16557:SF2">
    <property type="entry name" value="NUCLEIC ACID DIOXYGENASE ALKBH1"/>
    <property type="match status" value="1"/>
</dbReference>
<dbReference type="EMBL" id="HBGW01024023">
    <property type="protein sequence ID" value="CAD9539352.1"/>
    <property type="molecule type" value="Transcribed_RNA"/>
</dbReference>
<dbReference type="GO" id="GO:0035515">
    <property type="term" value="F:oxidative RNA demethylase activity"/>
    <property type="evidence" value="ECO:0007669"/>
    <property type="project" value="TreeGrafter"/>
</dbReference>
<keyword evidence="3" id="KW-0560">Oxidoreductase</keyword>
<dbReference type="GO" id="GO:0035513">
    <property type="term" value="P:oxidative RNA demethylation"/>
    <property type="evidence" value="ECO:0007669"/>
    <property type="project" value="TreeGrafter"/>
</dbReference>
<dbReference type="Pfam" id="PF13532">
    <property type="entry name" value="2OG-FeII_Oxy_2"/>
    <property type="match status" value="1"/>
</dbReference>
<dbReference type="GO" id="GO:0005737">
    <property type="term" value="C:cytoplasm"/>
    <property type="evidence" value="ECO:0007669"/>
    <property type="project" value="TreeGrafter"/>
</dbReference>
<keyword evidence="2" id="KW-0223">Dioxygenase</keyword>
<dbReference type="Gene3D" id="2.60.120.590">
    <property type="entry name" value="Alpha-ketoglutarate-dependent dioxygenase AlkB-like"/>
    <property type="match status" value="1"/>
</dbReference>
<evidence type="ECO:0000256" key="2">
    <source>
        <dbReference type="ARBA" id="ARBA00022964"/>
    </source>
</evidence>
<keyword evidence="4 5" id="KW-0408">Iron</keyword>